<keyword evidence="3" id="KW-1185">Reference proteome</keyword>
<accession>A0A135TUI6</accession>
<keyword evidence="1" id="KW-0732">Signal</keyword>
<evidence type="ECO:0000256" key="1">
    <source>
        <dbReference type="SAM" id="SignalP"/>
    </source>
</evidence>
<dbReference type="Proteomes" id="UP000070328">
    <property type="component" value="Unassembled WGS sequence"/>
</dbReference>
<dbReference type="AlphaFoldDB" id="A0A135TUI6"/>
<reference evidence="2 3" key="1">
    <citation type="submission" date="2014-02" db="EMBL/GenBank/DDBJ databases">
        <title>The genome sequence of Colletotrichum simmondsii CBS122122.</title>
        <authorList>
            <person name="Baroncelli R."/>
            <person name="Thon M.R."/>
        </authorList>
    </citation>
    <scope>NUCLEOTIDE SEQUENCE [LARGE SCALE GENOMIC DNA]</scope>
    <source>
        <strain evidence="2 3">CBS122122</strain>
    </source>
</reference>
<name>A0A135TUI6_9PEZI</name>
<organism evidence="2 3">
    <name type="scientific">Colletotrichum simmondsii</name>
    <dbReference type="NCBI Taxonomy" id="703756"/>
    <lineage>
        <taxon>Eukaryota</taxon>
        <taxon>Fungi</taxon>
        <taxon>Dikarya</taxon>
        <taxon>Ascomycota</taxon>
        <taxon>Pezizomycotina</taxon>
        <taxon>Sordariomycetes</taxon>
        <taxon>Hypocreomycetidae</taxon>
        <taxon>Glomerellales</taxon>
        <taxon>Glomerellaceae</taxon>
        <taxon>Colletotrichum</taxon>
        <taxon>Colletotrichum acutatum species complex</taxon>
    </lineage>
</organism>
<feature type="signal peptide" evidence="1">
    <location>
        <begin position="1"/>
        <end position="22"/>
    </location>
</feature>
<evidence type="ECO:0000313" key="2">
    <source>
        <dbReference type="EMBL" id="KXH51702.1"/>
    </source>
</evidence>
<proteinExistence type="predicted"/>
<comment type="caution">
    <text evidence="2">The sequence shown here is derived from an EMBL/GenBank/DDBJ whole genome shotgun (WGS) entry which is preliminary data.</text>
</comment>
<sequence length="323" mass="34273">MWKPHKLSRFWIKTLFLTRGLGGPPATSGSEVGLPLLHTTLGPSPITAPFRYLTVSLHYCTLCQNSVEQYLQQADALARVSRAMLTGAPQLRLTPITKPPTCAVPCLAHPELTTGRAVELWTGRPEQTMVDPQPKVDNPWRNAKDEQQQAPCAGPGPALKVQPLPGTPVVPITAVIPFCLSEERLAFSQLGHTSVVSDRRSVVRSVSRQSRLAPGVVIAIPRFTSLLSNEICIAVGGPGSVGAVVETARALGQRIETQSIAPSDIRSATDIARVLAPSNLANGPMALAGPETSARSEIESRPGKTTGILSTTAVQGVVPFILG</sequence>
<gene>
    <name evidence="2" type="ORF">CSIM01_04735</name>
</gene>
<feature type="chain" id="PRO_5007804250" evidence="1">
    <location>
        <begin position="23"/>
        <end position="323"/>
    </location>
</feature>
<dbReference type="EMBL" id="JFBX01000059">
    <property type="protein sequence ID" value="KXH51702.1"/>
    <property type="molecule type" value="Genomic_DNA"/>
</dbReference>
<evidence type="ECO:0000313" key="3">
    <source>
        <dbReference type="Proteomes" id="UP000070328"/>
    </source>
</evidence>
<protein>
    <submittedName>
        <fullName evidence="2">Uncharacterized protein</fullName>
    </submittedName>
</protein>